<gene>
    <name evidence="6" type="ORF">KW868_17880</name>
</gene>
<dbReference type="AlphaFoldDB" id="A0A8X8GKZ0"/>
<dbReference type="FunFam" id="1.10.10.60:FF:000132">
    <property type="entry name" value="AraC family transcriptional regulator"/>
    <property type="match status" value="1"/>
</dbReference>
<dbReference type="PANTHER" id="PTHR11019:SF190">
    <property type="entry name" value="ARAC-FAMILY REGULATORY PROTEIN"/>
    <property type="match status" value="1"/>
</dbReference>
<dbReference type="InterPro" id="IPR011051">
    <property type="entry name" value="RmlC_Cupin_sf"/>
</dbReference>
<name>A0A8X8GKZ0_ACIGI</name>
<reference evidence="6" key="1">
    <citation type="submission" date="2021-07" db="EMBL/GenBank/DDBJ databases">
        <authorList>
            <person name="Fernandez M."/>
            <person name="Pereira P."/>
            <person name="Torres Tejerizo G.A."/>
            <person name="Gonzalez P."/>
            <person name="Agostini E."/>
        </authorList>
    </citation>
    <scope>NUCLEOTIDE SEQUENCE</scope>
    <source>
        <strain evidence="6">SFC 500-1A</strain>
    </source>
</reference>
<dbReference type="CDD" id="cd06124">
    <property type="entry name" value="cupin_NimR-like_N"/>
    <property type="match status" value="1"/>
</dbReference>
<sequence length="266" mass="30289">MTITKTSDKNILTQLSTNDEIVAPLWLIFRHDPALSVYPEHGHAWGEFIYAFNGVMEVNIDQINYITPPPYGVWLPPNTQHSGLNRTPVSHATLYIHQSLCSALPQQAGILLTSPLVSAILQHIKQHPMQASEPEYLRLLQVLLDQLQHAELIGSYLPHTNHAALKQVLDFLHAHPADHSTLEALAQRINMTERTLARLSQKELAMSLNEWRQRLKVMKAMSMLNEGKTVESIALDLGYANASAFINMFKRWMMRTPDQFRKLLHH</sequence>
<dbReference type="InterPro" id="IPR009057">
    <property type="entry name" value="Homeodomain-like_sf"/>
</dbReference>
<evidence type="ECO:0000259" key="5">
    <source>
        <dbReference type="PROSITE" id="PS01124"/>
    </source>
</evidence>
<evidence type="ECO:0000256" key="4">
    <source>
        <dbReference type="ARBA" id="ARBA00023163"/>
    </source>
</evidence>
<evidence type="ECO:0000256" key="2">
    <source>
        <dbReference type="ARBA" id="ARBA00023015"/>
    </source>
</evidence>
<dbReference type="InterPro" id="IPR018060">
    <property type="entry name" value="HTH_AraC"/>
</dbReference>
<dbReference type="PANTHER" id="PTHR11019">
    <property type="entry name" value="HTH-TYPE TRANSCRIPTIONAL REGULATOR NIMR"/>
    <property type="match status" value="1"/>
</dbReference>
<comment type="caution">
    <text evidence="6">The sequence shown here is derived from an EMBL/GenBank/DDBJ whole genome shotgun (WGS) entry which is preliminary data.</text>
</comment>
<keyword evidence="4" id="KW-0804">Transcription</keyword>
<dbReference type="SMART" id="SM00342">
    <property type="entry name" value="HTH_ARAC"/>
    <property type="match status" value="1"/>
</dbReference>
<dbReference type="EMBL" id="JAHWXT010000007">
    <property type="protein sequence ID" value="MCF0266325.1"/>
    <property type="molecule type" value="Genomic_DNA"/>
</dbReference>
<dbReference type="GO" id="GO:0043565">
    <property type="term" value="F:sequence-specific DNA binding"/>
    <property type="evidence" value="ECO:0007669"/>
    <property type="project" value="InterPro"/>
</dbReference>
<dbReference type="Proteomes" id="UP000887320">
    <property type="component" value="Unassembled WGS sequence"/>
</dbReference>
<keyword evidence="1" id="KW-0678">Repressor</keyword>
<dbReference type="RefSeq" id="WP_004816922.1">
    <property type="nucleotide sequence ID" value="NZ_JAHWXT010000007.1"/>
</dbReference>
<keyword evidence="3" id="KW-0238">DNA-binding</keyword>
<dbReference type="Pfam" id="PF02311">
    <property type="entry name" value="AraC_binding"/>
    <property type="match status" value="1"/>
</dbReference>
<dbReference type="SUPFAM" id="SSF46689">
    <property type="entry name" value="Homeodomain-like"/>
    <property type="match status" value="1"/>
</dbReference>
<evidence type="ECO:0000256" key="1">
    <source>
        <dbReference type="ARBA" id="ARBA00022491"/>
    </source>
</evidence>
<feature type="domain" description="HTH araC/xylS-type" evidence="5">
    <location>
        <begin position="166"/>
        <end position="263"/>
    </location>
</feature>
<proteinExistence type="predicted"/>
<evidence type="ECO:0000313" key="7">
    <source>
        <dbReference type="Proteomes" id="UP000887320"/>
    </source>
</evidence>
<dbReference type="Gene3D" id="1.10.10.60">
    <property type="entry name" value="Homeodomain-like"/>
    <property type="match status" value="1"/>
</dbReference>
<dbReference type="SUPFAM" id="SSF51182">
    <property type="entry name" value="RmlC-like cupins"/>
    <property type="match status" value="1"/>
</dbReference>
<dbReference type="GO" id="GO:0003700">
    <property type="term" value="F:DNA-binding transcription factor activity"/>
    <property type="evidence" value="ECO:0007669"/>
    <property type="project" value="InterPro"/>
</dbReference>
<dbReference type="Pfam" id="PF12833">
    <property type="entry name" value="HTH_18"/>
    <property type="match status" value="1"/>
</dbReference>
<protein>
    <submittedName>
        <fullName evidence="6">Helix-turn-helix transcriptional regulator</fullName>
    </submittedName>
</protein>
<dbReference type="PROSITE" id="PS01124">
    <property type="entry name" value="HTH_ARAC_FAMILY_2"/>
    <property type="match status" value="1"/>
</dbReference>
<evidence type="ECO:0000313" key="6">
    <source>
        <dbReference type="EMBL" id="MCF0266325.1"/>
    </source>
</evidence>
<evidence type="ECO:0000256" key="3">
    <source>
        <dbReference type="ARBA" id="ARBA00023125"/>
    </source>
</evidence>
<keyword evidence="2" id="KW-0805">Transcription regulation</keyword>
<dbReference type="InterPro" id="IPR003313">
    <property type="entry name" value="AraC-bd"/>
</dbReference>
<organism evidence="6 7">
    <name type="scientific">Acinetobacter guillouiae</name>
    <name type="common">Acinetobacter genomosp. 11</name>
    <dbReference type="NCBI Taxonomy" id="106649"/>
    <lineage>
        <taxon>Bacteria</taxon>
        <taxon>Pseudomonadati</taxon>
        <taxon>Pseudomonadota</taxon>
        <taxon>Gammaproteobacteria</taxon>
        <taxon>Moraxellales</taxon>
        <taxon>Moraxellaceae</taxon>
        <taxon>Acinetobacter</taxon>
    </lineage>
</organism>
<accession>A0A8X8GKZ0</accession>